<feature type="region of interest" description="Disordered" evidence="1">
    <location>
        <begin position="78"/>
        <end position="153"/>
    </location>
</feature>
<protein>
    <submittedName>
        <fullName evidence="2">Uncharacterized protein</fullName>
    </submittedName>
</protein>
<evidence type="ECO:0000313" key="3">
    <source>
        <dbReference type="Proteomes" id="UP000827892"/>
    </source>
</evidence>
<proteinExistence type="predicted"/>
<feature type="compositionally biased region" description="Polar residues" evidence="1">
    <location>
        <begin position="78"/>
        <end position="87"/>
    </location>
</feature>
<dbReference type="EMBL" id="CP090896">
    <property type="protein sequence ID" value="ULT83861.1"/>
    <property type="molecule type" value="Genomic_DNA"/>
</dbReference>
<sequence length="153" mass="18097">MDLNMENFALMMMLPHFQYPAVQLNNEQTRQINRWIRHTAPNNADVIRHLVPFLLPFCNYSMNSVKNYLERGLGMTFRRNQQPTQPVRLTEDSCSDTDGEDEYGPTSRFNQKTVESDFRDAGEDEEMDEDEFDDEELEEQEEIENEEPVPRQN</sequence>
<reference evidence="2 3" key="1">
    <citation type="submission" date="2022-05" db="EMBL/GenBank/DDBJ databases">
        <title>Chromosome-level reference genomes for two strains of Caenorhabditis briggsae: an improved platform for comparative genomics.</title>
        <authorList>
            <person name="Stevens L."/>
            <person name="Andersen E.C."/>
        </authorList>
    </citation>
    <scope>NUCLEOTIDE SEQUENCE [LARGE SCALE GENOMIC DNA]</scope>
    <source>
        <strain evidence="2">QX1410_ONT</strain>
        <tissue evidence="2">Whole-organism</tissue>
    </source>
</reference>
<gene>
    <name evidence="2" type="ORF">L3Y34_012868</name>
</gene>
<evidence type="ECO:0000313" key="2">
    <source>
        <dbReference type="EMBL" id="ULT83861.1"/>
    </source>
</evidence>
<dbReference type="AlphaFoldDB" id="A0AAE8ZWX3"/>
<evidence type="ECO:0000256" key="1">
    <source>
        <dbReference type="SAM" id="MobiDB-lite"/>
    </source>
</evidence>
<dbReference type="Proteomes" id="UP000827892">
    <property type="component" value="Chromosome X"/>
</dbReference>
<name>A0AAE8ZWX3_CAEBR</name>
<accession>A0AAE8ZWX3</accession>
<feature type="compositionally biased region" description="Acidic residues" evidence="1">
    <location>
        <begin position="122"/>
        <end position="147"/>
    </location>
</feature>
<organism evidence="2 3">
    <name type="scientific">Caenorhabditis briggsae</name>
    <dbReference type="NCBI Taxonomy" id="6238"/>
    <lineage>
        <taxon>Eukaryota</taxon>
        <taxon>Metazoa</taxon>
        <taxon>Ecdysozoa</taxon>
        <taxon>Nematoda</taxon>
        <taxon>Chromadorea</taxon>
        <taxon>Rhabditida</taxon>
        <taxon>Rhabditina</taxon>
        <taxon>Rhabditomorpha</taxon>
        <taxon>Rhabditoidea</taxon>
        <taxon>Rhabditidae</taxon>
        <taxon>Peloderinae</taxon>
        <taxon>Caenorhabditis</taxon>
    </lineage>
</organism>
<feature type="compositionally biased region" description="Acidic residues" evidence="1">
    <location>
        <begin position="93"/>
        <end position="103"/>
    </location>
</feature>